<protein>
    <submittedName>
        <fullName evidence="3">Pimeloyl-ACP methyl ester carboxylesterase</fullName>
    </submittedName>
</protein>
<evidence type="ECO:0000313" key="4">
    <source>
        <dbReference type="Proteomes" id="UP000183376"/>
    </source>
</evidence>
<dbReference type="InterPro" id="IPR000073">
    <property type="entry name" value="AB_hydrolase_1"/>
</dbReference>
<dbReference type="RefSeq" id="WP_052406810.1">
    <property type="nucleotide sequence ID" value="NZ_JOEF01000001.1"/>
</dbReference>
<dbReference type="Proteomes" id="UP000183376">
    <property type="component" value="Chromosome I"/>
</dbReference>
<gene>
    <name evidence="3" type="ORF">SAMN04489726_6373</name>
</gene>
<evidence type="ECO:0000256" key="1">
    <source>
        <dbReference type="ARBA" id="ARBA00022801"/>
    </source>
</evidence>
<keyword evidence="1" id="KW-0378">Hydrolase</keyword>
<feature type="domain" description="AB hydrolase-1" evidence="2">
    <location>
        <begin position="14"/>
        <end position="231"/>
    </location>
</feature>
<dbReference type="GO" id="GO:0016787">
    <property type="term" value="F:hydrolase activity"/>
    <property type="evidence" value="ECO:0007669"/>
    <property type="project" value="UniProtKB-KW"/>
</dbReference>
<dbReference type="PANTHER" id="PTHR43798">
    <property type="entry name" value="MONOACYLGLYCEROL LIPASE"/>
    <property type="match status" value="1"/>
</dbReference>
<dbReference type="STRING" id="211114.SAMN04489726_6373"/>
<organism evidence="3 4">
    <name type="scientific">Allokutzneria albata</name>
    <name type="common">Kibdelosporangium albatum</name>
    <dbReference type="NCBI Taxonomy" id="211114"/>
    <lineage>
        <taxon>Bacteria</taxon>
        <taxon>Bacillati</taxon>
        <taxon>Actinomycetota</taxon>
        <taxon>Actinomycetes</taxon>
        <taxon>Pseudonocardiales</taxon>
        <taxon>Pseudonocardiaceae</taxon>
        <taxon>Allokutzneria</taxon>
    </lineage>
</organism>
<sequence>MTIEASGPEDALPIVFLHGAGVNRKMWMPQTTALEGEFRVITLDLPGHGSLAARRFHMDDAVAEVAGVPLERPALVVGLSLGGSVAMCFAGRYPERVAGLVVTGTSGDHTGWVGLRCRANAALLGLVFRIVGDRRMRQVAARSFAREAGREVAAAVLAVGVRPQAGPEILRELAGNDYTSALRAYGGPTLILNGAHDRAVRRHERRLLAAAPHAAVRVLAGAGHTANWDRAPDYTEILRDFALSLKMTGQPPPGP</sequence>
<dbReference type="InterPro" id="IPR050266">
    <property type="entry name" value="AB_hydrolase_sf"/>
</dbReference>
<dbReference type="eggNOG" id="COG2267">
    <property type="taxonomic scope" value="Bacteria"/>
</dbReference>
<evidence type="ECO:0000259" key="2">
    <source>
        <dbReference type="Pfam" id="PF12697"/>
    </source>
</evidence>
<dbReference type="SUPFAM" id="SSF53474">
    <property type="entry name" value="alpha/beta-Hydrolases"/>
    <property type="match status" value="1"/>
</dbReference>
<dbReference type="PANTHER" id="PTHR43798:SF31">
    <property type="entry name" value="AB HYDROLASE SUPERFAMILY PROTEIN YCLE"/>
    <property type="match status" value="1"/>
</dbReference>
<dbReference type="Pfam" id="PF12697">
    <property type="entry name" value="Abhydrolase_6"/>
    <property type="match status" value="1"/>
</dbReference>
<dbReference type="OrthoDB" id="5495375at2"/>
<proteinExistence type="predicted"/>
<name>A0A1H0AZ52_ALLAB</name>
<dbReference type="AlphaFoldDB" id="A0A1H0AZ52"/>
<accession>A0A1H0AZ52</accession>
<keyword evidence="4" id="KW-1185">Reference proteome</keyword>
<evidence type="ECO:0000313" key="3">
    <source>
        <dbReference type="EMBL" id="SDN38704.1"/>
    </source>
</evidence>
<dbReference type="EMBL" id="LT629701">
    <property type="protein sequence ID" value="SDN38704.1"/>
    <property type="molecule type" value="Genomic_DNA"/>
</dbReference>
<dbReference type="Gene3D" id="3.40.50.1820">
    <property type="entry name" value="alpha/beta hydrolase"/>
    <property type="match status" value="1"/>
</dbReference>
<dbReference type="InterPro" id="IPR029058">
    <property type="entry name" value="AB_hydrolase_fold"/>
</dbReference>
<dbReference type="GO" id="GO:0016020">
    <property type="term" value="C:membrane"/>
    <property type="evidence" value="ECO:0007669"/>
    <property type="project" value="TreeGrafter"/>
</dbReference>
<reference evidence="3 4" key="1">
    <citation type="submission" date="2016-10" db="EMBL/GenBank/DDBJ databases">
        <authorList>
            <person name="de Groot N.N."/>
        </authorList>
    </citation>
    <scope>NUCLEOTIDE SEQUENCE [LARGE SCALE GENOMIC DNA]</scope>
    <source>
        <strain evidence="3 4">DSM 44149</strain>
    </source>
</reference>